<keyword evidence="3" id="KW-1133">Transmembrane helix</keyword>
<dbReference type="Ensembl" id="ENSCHIT00010002592.1">
    <property type="protein sequence ID" value="ENSCHIP00010001866.1"/>
    <property type="gene ID" value="ENSCHIG00010001396.1"/>
</dbReference>
<sequence length="548" mass="63652">MEMNWGDHITSVFLEYPVYMLSWHNVESTSFHFQNCLHLSGRLYGYCKTIFQRNFLKIIVIMPAIFLNPNFSLLLYSQRLMEYKYFWTKTLALLTFTKSELNSIKNEVYDHFKNWTSLKREVFLQIKSISETALTEIKMLNKSLTVSQRNNGCLEEEMKNLKLLSDAAILRSQQIQTSKQQEVNLQTRCHDLQKEVLDLQCQVEALGLKLQKAVTEMDNYKEKLKELMLISHQKSIEQLQETLRQKLLNDDNWREKIEAEITKERAQHLVEFQEQALLFKEEAKLELNIEKEKHQEIIQKYKKEQEELQMKISDLIEGATKDLRFKLAALEEELRKSHVQYTEESALKEKEIENLKSLVVEFESRLKKEIDSNGSVSEDLREEMKKKSDELERVMLAQTQLIEQFNQSQKENTFLQETVRRECEERFELTEALSQAREQLLELRKLSGQLPLSPCSLSQGSLTSSAAAGSGQGERRLARLNSEKVIKIPGLPGVSKPTTSAAFSQPNRVSSLGLPTVPQPHPPRGRPSSVSETRQRLAAILRRRLSQQ</sequence>
<reference evidence="4" key="1">
    <citation type="submission" date="2019-03" db="EMBL/GenBank/DDBJ databases">
        <title>Genome sequencing and reference-guided assembly of Black Bengal Goat (Capra hircus).</title>
        <authorList>
            <person name="Siddiki A.Z."/>
            <person name="Baten A."/>
            <person name="Billah M."/>
            <person name="Alam M.A.U."/>
            <person name="Shawrob K.S.M."/>
            <person name="Saha S."/>
            <person name="Chowdhury M."/>
            <person name="Rahman A.H."/>
            <person name="Stear M."/>
            <person name="Miah G."/>
            <person name="Das G.B."/>
            <person name="Hossain M.M."/>
            <person name="Kumkum M."/>
            <person name="Islam M.S."/>
            <person name="Mollah A.M."/>
            <person name="Ahsan A."/>
            <person name="Tusar F."/>
            <person name="Khan M.K.I."/>
        </authorList>
    </citation>
    <scope>NUCLEOTIDE SEQUENCE [LARGE SCALE GENOMIC DNA]</scope>
</reference>
<evidence type="ECO:0008006" key="5">
    <source>
        <dbReference type="Google" id="ProtNLM"/>
    </source>
</evidence>
<proteinExistence type="predicted"/>
<organism evidence="4">
    <name type="scientific">Capra hircus</name>
    <name type="common">Goat</name>
    <dbReference type="NCBI Taxonomy" id="9925"/>
    <lineage>
        <taxon>Eukaryota</taxon>
        <taxon>Metazoa</taxon>
        <taxon>Chordata</taxon>
        <taxon>Craniata</taxon>
        <taxon>Vertebrata</taxon>
        <taxon>Euteleostomi</taxon>
        <taxon>Mammalia</taxon>
        <taxon>Eutheria</taxon>
        <taxon>Laurasiatheria</taxon>
        <taxon>Artiodactyla</taxon>
        <taxon>Ruminantia</taxon>
        <taxon>Pecora</taxon>
        <taxon>Bovidae</taxon>
        <taxon>Caprinae</taxon>
        <taxon>Capra</taxon>
    </lineage>
</organism>
<keyword evidence="3" id="KW-0812">Transmembrane</keyword>
<name>A0A8C2N901_CAPHI</name>
<reference evidence="4" key="2">
    <citation type="submission" date="2025-08" db="UniProtKB">
        <authorList>
            <consortium name="Ensembl"/>
        </authorList>
    </citation>
    <scope>IDENTIFICATION</scope>
</reference>
<evidence type="ECO:0000256" key="1">
    <source>
        <dbReference type="SAM" id="Coils"/>
    </source>
</evidence>
<feature type="coiled-coil region" evidence="1">
    <location>
        <begin position="175"/>
        <end position="256"/>
    </location>
</feature>
<feature type="transmembrane region" description="Helical" evidence="3">
    <location>
        <begin position="55"/>
        <end position="76"/>
    </location>
</feature>
<accession>A0A8C2N901</accession>
<dbReference type="AlphaFoldDB" id="A0A8C2N901"/>
<protein>
    <recommendedName>
        <fullName evidence="5">Leucine, glutamate and lysine rich 1</fullName>
    </recommendedName>
</protein>
<dbReference type="PANTHER" id="PTHR34251">
    <property type="entry name" value="LEUCINE-, GLUTAMATE- AND LYSINE-RICH PROTEIN 1"/>
    <property type="match status" value="1"/>
</dbReference>
<keyword evidence="3" id="KW-0472">Membrane</keyword>
<evidence type="ECO:0000256" key="3">
    <source>
        <dbReference type="SAM" id="Phobius"/>
    </source>
</evidence>
<dbReference type="InterPro" id="IPR038799">
    <property type="entry name" value="LEKR1"/>
</dbReference>
<feature type="compositionally biased region" description="Polar residues" evidence="2">
    <location>
        <begin position="496"/>
        <end position="510"/>
    </location>
</feature>
<evidence type="ECO:0000313" key="4">
    <source>
        <dbReference type="Ensembl" id="ENSCHIP00010001866.1"/>
    </source>
</evidence>
<feature type="coiled-coil region" evidence="1">
    <location>
        <begin position="280"/>
        <end position="318"/>
    </location>
</feature>
<keyword evidence="1" id="KW-0175">Coiled coil</keyword>
<feature type="region of interest" description="Disordered" evidence="2">
    <location>
        <begin position="488"/>
        <end position="534"/>
    </location>
</feature>
<evidence type="ECO:0000256" key="2">
    <source>
        <dbReference type="SAM" id="MobiDB-lite"/>
    </source>
</evidence>
<dbReference type="PANTHER" id="PTHR34251:SF1">
    <property type="entry name" value="LEUCINE, GLUTAMATE AND LYSINE RICH 1"/>
    <property type="match status" value="1"/>
</dbReference>